<accession>A0AAN7H8K6</accession>
<feature type="region of interest" description="Disordered" evidence="1">
    <location>
        <begin position="233"/>
        <end position="348"/>
    </location>
</feature>
<organism evidence="3 4">
    <name type="scientific">Achaetomium macrosporum</name>
    <dbReference type="NCBI Taxonomy" id="79813"/>
    <lineage>
        <taxon>Eukaryota</taxon>
        <taxon>Fungi</taxon>
        <taxon>Dikarya</taxon>
        <taxon>Ascomycota</taxon>
        <taxon>Pezizomycotina</taxon>
        <taxon>Sordariomycetes</taxon>
        <taxon>Sordariomycetidae</taxon>
        <taxon>Sordariales</taxon>
        <taxon>Chaetomiaceae</taxon>
        <taxon>Achaetomium</taxon>
    </lineage>
</organism>
<keyword evidence="4" id="KW-1185">Reference proteome</keyword>
<dbReference type="PRINTS" id="PR01217">
    <property type="entry name" value="PRICHEXTENSN"/>
</dbReference>
<dbReference type="InterPro" id="IPR002889">
    <property type="entry name" value="WSC_carb-bd"/>
</dbReference>
<dbReference type="EMBL" id="MU860047">
    <property type="protein sequence ID" value="KAK4240136.1"/>
    <property type="molecule type" value="Genomic_DNA"/>
</dbReference>
<dbReference type="AlphaFoldDB" id="A0AAN7H8K6"/>
<reference evidence="3" key="2">
    <citation type="submission" date="2023-05" db="EMBL/GenBank/DDBJ databases">
        <authorList>
            <consortium name="Lawrence Berkeley National Laboratory"/>
            <person name="Steindorff A."/>
            <person name="Hensen N."/>
            <person name="Bonometti L."/>
            <person name="Westerberg I."/>
            <person name="Brannstrom I.O."/>
            <person name="Guillou S."/>
            <person name="Cros-Aarteil S."/>
            <person name="Calhoun S."/>
            <person name="Haridas S."/>
            <person name="Kuo A."/>
            <person name="Mondo S."/>
            <person name="Pangilinan J."/>
            <person name="Riley R."/>
            <person name="Labutti K."/>
            <person name="Andreopoulos B."/>
            <person name="Lipzen A."/>
            <person name="Chen C."/>
            <person name="Yanf M."/>
            <person name="Daum C."/>
            <person name="Ng V."/>
            <person name="Clum A."/>
            <person name="Ohm R."/>
            <person name="Martin F."/>
            <person name="Silar P."/>
            <person name="Natvig D."/>
            <person name="Lalanne C."/>
            <person name="Gautier V."/>
            <person name="Ament-Velasquez S.L."/>
            <person name="Kruys A."/>
            <person name="Hutchinson M.I."/>
            <person name="Powell A.J."/>
            <person name="Barry K."/>
            <person name="Miller A.N."/>
            <person name="Grigoriev I.V."/>
            <person name="Debuchy R."/>
            <person name="Gladieux P."/>
            <person name="Thoren M.H."/>
            <person name="Johannesson H."/>
        </authorList>
    </citation>
    <scope>NUCLEOTIDE SEQUENCE</scope>
    <source>
        <strain evidence="3">CBS 532.94</strain>
    </source>
</reference>
<protein>
    <recommendedName>
        <fullName evidence="2">WSC domain-containing protein</fullName>
    </recommendedName>
</protein>
<sequence>MPDLSSVDPSLLTDNRSVYGNCDPATQRCCGVNEFHPVYINPELQGWYTPLIPGFKQSIDDAVYECAVIPEDLTGPPTTLSRPTYNESQSLQAALALIWPPTVEAPGATYHLWGCSNAPPEDIFHTHVISPGGGLITLDLCAFQCQQSTYRDSFAVINGTDCFCGTEVDARTTAVDMSYCNVPCIGDETIACGGDPSFLVYSAAQGGVYPESQARPPQKRPQLWGLRQPAPQPQTFLQRVPPQRRPRPPPTSPQLAPRARPQHPAPGPASRGQPRPEPGRRTQRAPPRQPQPQPQPPRQRPQPSQPPAPPPQTTRPAPAPSPATSTSPRHGRSPPSSPSRPTLRARRPVTRRGLAAVGTGARVPALTLSPRVVVISRSVELADLRSVLRRNERGRRWWWRRG</sequence>
<proteinExistence type="predicted"/>
<dbReference type="Proteomes" id="UP001303760">
    <property type="component" value="Unassembled WGS sequence"/>
</dbReference>
<gene>
    <name evidence="3" type="ORF">C8A03DRAFT_13522</name>
</gene>
<evidence type="ECO:0000259" key="2">
    <source>
        <dbReference type="PROSITE" id="PS51212"/>
    </source>
</evidence>
<comment type="caution">
    <text evidence="3">The sequence shown here is derived from an EMBL/GenBank/DDBJ whole genome shotgun (WGS) entry which is preliminary data.</text>
</comment>
<dbReference type="Pfam" id="PF01822">
    <property type="entry name" value="WSC"/>
    <property type="match status" value="1"/>
</dbReference>
<reference evidence="3" key="1">
    <citation type="journal article" date="2023" name="Mol. Phylogenet. Evol.">
        <title>Genome-scale phylogeny and comparative genomics of the fungal order Sordariales.</title>
        <authorList>
            <person name="Hensen N."/>
            <person name="Bonometti L."/>
            <person name="Westerberg I."/>
            <person name="Brannstrom I.O."/>
            <person name="Guillou S."/>
            <person name="Cros-Aarteil S."/>
            <person name="Calhoun S."/>
            <person name="Haridas S."/>
            <person name="Kuo A."/>
            <person name="Mondo S."/>
            <person name="Pangilinan J."/>
            <person name="Riley R."/>
            <person name="LaButti K."/>
            <person name="Andreopoulos B."/>
            <person name="Lipzen A."/>
            <person name="Chen C."/>
            <person name="Yan M."/>
            <person name="Daum C."/>
            <person name="Ng V."/>
            <person name="Clum A."/>
            <person name="Steindorff A."/>
            <person name="Ohm R.A."/>
            <person name="Martin F."/>
            <person name="Silar P."/>
            <person name="Natvig D.O."/>
            <person name="Lalanne C."/>
            <person name="Gautier V."/>
            <person name="Ament-Velasquez S.L."/>
            <person name="Kruys A."/>
            <person name="Hutchinson M.I."/>
            <person name="Powell A.J."/>
            <person name="Barry K."/>
            <person name="Miller A.N."/>
            <person name="Grigoriev I.V."/>
            <person name="Debuchy R."/>
            <person name="Gladieux P."/>
            <person name="Hiltunen Thoren M."/>
            <person name="Johannesson H."/>
        </authorList>
    </citation>
    <scope>NUCLEOTIDE SEQUENCE</scope>
    <source>
        <strain evidence="3">CBS 532.94</strain>
    </source>
</reference>
<evidence type="ECO:0000313" key="3">
    <source>
        <dbReference type="EMBL" id="KAK4240136.1"/>
    </source>
</evidence>
<evidence type="ECO:0000256" key="1">
    <source>
        <dbReference type="SAM" id="MobiDB-lite"/>
    </source>
</evidence>
<feature type="region of interest" description="Disordered" evidence="1">
    <location>
        <begin position="209"/>
        <end position="228"/>
    </location>
</feature>
<dbReference type="SMART" id="SM00321">
    <property type="entry name" value="WSC"/>
    <property type="match status" value="1"/>
</dbReference>
<evidence type="ECO:0000313" key="4">
    <source>
        <dbReference type="Proteomes" id="UP001303760"/>
    </source>
</evidence>
<dbReference type="PROSITE" id="PS51212">
    <property type="entry name" value="WSC"/>
    <property type="match status" value="1"/>
</dbReference>
<feature type="compositionally biased region" description="Pro residues" evidence="1">
    <location>
        <begin position="287"/>
        <end position="321"/>
    </location>
</feature>
<name>A0AAN7H8K6_9PEZI</name>
<feature type="domain" description="WSC" evidence="2">
    <location>
        <begin position="109"/>
        <end position="204"/>
    </location>
</feature>